<keyword evidence="1" id="KW-1003">Cell membrane</keyword>
<gene>
    <name evidence="7" type="ORF">GCM10011452_12790</name>
</gene>
<feature type="domain" description="Calcineurin-like phosphoesterase" evidence="6">
    <location>
        <begin position="10"/>
        <end position="209"/>
    </location>
</feature>
<keyword evidence="2" id="KW-0997">Cell inner membrane</keyword>
<reference evidence="7" key="1">
    <citation type="journal article" date="2014" name="Int. J. Syst. Evol. Microbiol.">
        <title>Complete genome sequence of Corynebacterium casei LMG S-19264T (=DSM 44701T), isolated from a smear-ripened cheese.</title>
        <authorList>
            <consortium name="US DOE Joint Genome Institute (JGI-PGF)"/>
            <person name="Walter F."/>
            <person name="Albersmeier A."/>
            <person name="Kalinowski J."/>
            <person name="Ruckert C."/>
        </authorList>
    </citation>
    <scope>NUCLEOTIDE SEQUENCE</scope>
    <source>
        <strain evidence="7">KCTC 23714</strain>
    </source>
</reference>
<dbReference type="RefSeq" id="WP_189633001.1">
    <property type="nucleotide sequence ID" value="NZ_BMYQ01000002.1"/>
</dbReference>
<dbReference type="EMBL" id="BMYQ01000002">
    <property type="protein sequence ID" value="GGW26119.1"/>
    <property type="molecule type" value="Genomic_DNA"/>
</dbReference>
<keyword evidence="7" id="KW-0378">Hydrolase</keyword>
<evidence type="ECO:0000313" key="7">
    <source>
        <dbReference type="EMBL" id="GGW26119.1"/>
    </source>
</evidence>
<evidence type="ECO:0000256" key="4">
    <source>
        <dbReference type="ARBA" id="ARBA00023136"/>
    </source>
</evidence>
<dbReference type="Proteomes" id="UP000628984">
    <property type="component" value="Unassembled WGS sequence"/>
</dbReference>
<dbReference type="SUPFAM" id="SSF56300">
    <property type="entry name" value="Metallo-dependent phosphatases"/>
    <property type="match status" value="1"/>
</dbReference>
<dbReference type="AlphaFoldDB" id="A0A918IQ14"/>
<keyword evidence="8" id="KW-1185">Reference proteome</keyword>
<dbReference type="PANTHER" id="PTHR34990">
    <property type="entry name" value="UDP-2,3-DIACYLGLUCOSAMINE HYDROLASE-RELATED"/>
    <property type="match status" value="1"/>
</dbReference>
<dbReference type="InterPro" id="IPR004843">
    <property type="entry name" value="Calcineurin-like_PHP"/>
</dbReference>
<evidence type="ECO:0000256" key="2">
    <source>
        <dbReference type="ARBA" id="ARBA00022519"/>
    </source>
</evidence>
<sequence length="265" mass="29193">MHPAPRHHHRALFLSDLHLGALGCRADRLLDFLQNCSADTIYLVGDVLDIWHPRRPHWGPQQDAVLGLLAARAASGTRVVYLIGNHDAEALAEPHHLPPGIAIVTQAIHVSGDGRSYLVIHGDVADGRWLRSHVATRIGSRLDNGLRVLDRRLSRLRREMDRDRRSLIEAALAGVNALMALGSRHERKLTALARAMDQDGVICGHFHKPMLHRRHGLTYANCGDWVDSFTALAEDADGHLRLIGWAAPASAPIPCNSAKLEEVLP</sequence>
<keyword evidence="3" id="KW-0479">Metal-binding</keyword>
<organism evidence="7 8">
    <name type="scientific">Gemmobacter lanyuensis</name>
    <dbReference type="NCBI Taxonomy" id="1054497"/>
    <lineage>
        <taxon>Bacteria</taxon>
        <taxon>Pseudomonadati</taxon>
        <taxon>Pseudomonadota</taxon>
        <taxon>Alphaproteobacteria</taxon>
        <taxon>Rhodobacterales</taxon>
        <taxon>Paracoccaceae</taxon>
        <taxon>Gemmobacter</taxon>
    </lineage>
</organism>
<proteinExistence type="predicted"/>
<dbReference type="GO" id="GO:0008758">
    <property type="term" value="F:UDP-2,3-diacylglucosamine hydrolase activity"/>
    <property type="evidence" value="ECO:0007669"/>
    <property type="project" value="TreeGrafter"/>
</dbReference>
<dbReference type="GO" id="GO:0016020">
    <property type="term" value="C:membrane"/>
    <property type="evidence" value="ECO:0007669"/>
    <property type="project" value="GOC"/>
</dbReference>
<evidence type="ECO:0000256" key="3">
    <source>
        <dbReference type="ARBA" id="ARBA00022723"/>
    </source>
</evidence>
<keyword evidence="5" id="KW-0464">Manganese</keyword>
<evidence type="ECO:0000256" key="1">
    <source>
        <dbReference type="ARBA" id="ARBA00022475"/>
    </source>
</evidence>
<dbReference type="CDD" id="cd07398">
    <property type="entry name" value="MPP_YbbF-LpxH"/>
    <property type="match status" value="1"/>
</dbReference>
<evidence type="ECO:0000259" key="6">
    <source>
        <dbReference type="Pfam" id="PF00149"/>
    </source>
</evidence>
<reference evidence="7" key="2">
    <citation type="submission" date="2020-09" db="EMBL/GenBank/DDBJ databases">
        <authorList>
            <person name="Sun Q."/>
            <person name="Kim S."/>
        </authorList>
    </citation>
    <scope>NUCLEOTIDE SEQUENCE</scope>
    <source>
        <strain evidence="7">KCTC 23714</strain>
    </source>
</reference>
<accession>A0A918IQ14</accession>
<protein>
    <submittedName>
        <fullName evidence="7">UDP-2,3-diacylglucosamine hydrolase</fullName>
    </submittedName>
</protein>
<dbReference type="InterPro" id="IPR029052">
    <property type="entry name" value="Metallo-depent_PP-like"/>
</dbReference>
<evidence type="ECO:0000313" key="8">
    <source>
        <dbReference type="Proteomes" id="UP000628984"/>
    </source>
</evidence>
<dbReference type="GO" id="GO:0009245">
    <property type="term" value="P:lipid A biosynthetic process"/>
    <property type="evidence" value="ECO:0007669"/>
    <property type="project" value="TreeGrafter"/>
</dbReference>
<dbReference type="PANTHER" id="PTHR34990:SF2">
    <property type="entry name" value="BLL8164 PROTEIN"/>
    <property type="match status" value="1"/>
</dbReference>
<keyword evidence="4" id="KW-0472">Membrane</keyword>
<dbReference type="Gene3D" id="3.60.21.10">
    <property type="match status" value="1"/>
</dbReference>
<comment type="caution">
    <text evidence="7">The sequence shown here is derived from an EMBL/GenBank/DDBJ whole genome shotgun (WGS) entry which is preliminary data.</text>
</comment>
<name>A0A918IQ14_9RHOB</name>
<evidence type="ECO:0000256" key="5">
    <source>
        <dbReference type="ARBA" id="ARBA00023211"/>
    </source>
</evidence>
<dbReference type="InterPro" id="IPR043461">
    <property type="entry name" value="LpxH-like"/>
</dbReference>
<dbReference type="Pfam" id="PF00149">
    <property type="entry name" value="Metallophos"/>
    <property type="match status" value="1"/>
</dbReference>